<dbReference type="Gene3D" id="1.20.1270.180">
    <property type="match status" value="1"/>
</dbReference>
<reference evidence="3 4" key="1">
    <citation type="submission" date="2020-05" db="EMBL/GenBank/DDBJ databases">
        <title>Thioclava electrotropha strain Elox9 finished genome.</title>
        <authorList>
            <person name="Rowe A.R."/>
            <person name="Wilbanks E.G."/>
        </authorList>
    </citation>
    <scope>NUCLEOTIDE SEQUENCE [LARGE SCALE GENOMIC DNA]</scope>
    <source>
        <strain evidence="3 4">Elox9</strain>
    </source>
</reference>
<dbReference type="RefSeq" id="WP_083075065.1">
    <property type="nucleotide sequence ID" value="NZ_CP053562.1"/>
</dbReference>
<protein>
    <submittedName>
        <fullName evidence="3">DUF1311 domain-containing protein</fullName>
    </submittedName>
</protein>
<feature type="domain" description="Lysozyme inhibitor LprI-like N-terminal" evidence="2">
    <location>
        <begin position="56"/>
        <end position="163"/>
    </location>
</feature>
<organism evidence="3 4">
    <name type="scientific">Thioclava electrotropha</name>
    <dbReference type="NCBI Taxonomy" id="1549850"/>
    <lineage>
        <taxon>Bacteria</taxon>
        <taxon>Pseudomonadati</taxon>
        <taxon>Pseudomonadota</taxon>
        <taxon>Alphaproteobacteria</taxon>
        <taxon>Rhodobacterales</taxon>
        <taxon>Paracoccaceae</taxon>
        <taxon>Thioclava</taxon>
    </lineage>
</organism>
<evidence type="ECO:0000256" key="1">
    <source>
        <dbReference type="SAM" id="SignalP"/>
    </source>
</evidence>
<evidence type="ECO:0000259" key="2">
    <source>
        <dbReference type="Pfam" id="PF07007"/>
    </source>
</evidence>
<dbReference type="InterPro" id="IPR009739">
    <property type="entry name" value="LprI-like_N"/>
</dbReference>
<evidence type="ECO:0000313" key="4">
    <source>
        <dbReference type="Proteomes" id="UP000192422"/>
    </source>
</evidence>
<gene>
    <name evidence="3" type="ORF">AKL02_007160</name>
</gene>
<accession>A0ABX6YTY9</accession>
<keyword evidence="1" id="KW-0732">Signal</keyword>
<name>A0ABX6YTY9_9RHOB</name>
<proteinExistence type="predicted"/>
<dbReference type="Pfam" id="PF07007">
    <property type="entry name" value="LprI"/>
    <property type="match status" value="1"/>
</dbReference>
<evidence type="ECO:0000313" key="3">
    <source>
        <dbReference type="EMBL" id="QPZ90703.1"/>
    </source>
</evidence>
<dbReference type="Proteomes" id="UP000192422">
    <property type="component" value="Chromosome"/>
</dbReference>
<keyword evidence="4" id="KW-1185">Reference proteome</keyword>
<dbReference type="EMBL" id="CP053562">
    <property type="protein sequence ID" value="QPZ90703.1"/>
    <property type="molecule type" value="Genomic_DNA"/>
</dbReference>
<feature type="signal peptide" evidence="1">
    <location>
        <begin position="1"/>
        <end position="21"/>
    </location>
</feature>
<sequence>MKTLWMVAVAMLGLSATAAWAEDIPVTYDPQVITACLAAKSGPARSACIGLGAAHCMTVDNAGSSNAGMGFCFGAERDDWDARLNAAYQTIVERDGKVDAELQELGSAAPPQVPALKEMQRAWIAYRDASCTYEMSTWGGGSGAGPAGSQCEMQLTGAQALRLIARAEQLEGDTQ</sequence>
<feature type="chain" id="PRO_5047348735" evidence="1">
    <location>
        <begin position="22"/>
        <end position="175"/>
    </location>
</feature>